<evidence type="ECO:0000313" key="3">
    <source>
        <dbReference type="EMBL" id="AEF39099.1"/>
    </source>
</evidence>
<proteinExistence type="predicted"/>
<evidence type="ECO:0000256" key="1">
    <source>
        <dbReference type="SAM" id="MobiDB-lite"/>
    </source>
</evidence>
<feature type="transmembrane region" description="Helical" evidence="2">
    <location>
        <begin position="169"/>
        <end position="191"/>
    </location>
</feature>
<dbReference type="AlphaFoldDB" id="F6EKC8"/>
<keyword evidence="2" id="KW-0472">Membrane</keyword>
<gene>
    <name evidence="3" type="ordered locus">AS9A_0645</name>
</gene>
<dbReference type="KEGG" id="asd:AS9A_0645"/>
<keyword evidence="2" id="KW-1133">Transmembrane helix</keyword>
<feature type="compositionally biased region" description="Basic and acidic residues" evidence="1">
    <location>
        <begin position="1"/>
        <end position="11"/>
    </location>
</feature>
<feature type="region of interest" description="Disordered" evidence="1">
    <location>
        <begin position="1"/>
        <end position="47"/>
    </location>
</feature>
<keyword evidence="2" id="KW-0812">Transmembrane</keyword>
<reference evidence="3 4" key="1">
    <citation type="journal article" date="2011" name="J. Bacteriol.">
        <title>Complete genome sequence of Amycolicicoccus subflavus DQS3-9A1T, an actinomycete isolated from crude oil-polluted soil.</title>
        <authorList>
            <person name="Cai M."/>
            <person name="Chen W.M."/>
            <person name="Nie Y."/>
            <person name="Chi C.Q."/>
            <person name="Wang Y.N."/>
            <person name="Tang Y.Q."/>
            <person name="Li G.Y."/>
            <person name="Wu X.L."/>
        </authorList>
    </citation>
    <scope>NUCLEOTIDE SEQUENCE [LARGE SCALE GENOMIC DNA]</scope>
    <source>
        <strain evidence="4">DSM 45089 / DQS3-9A1</strain>
    </source>
</reference>
<feature type="transmembrane region" description="Helical" evidence="2">
    <location>
        <begin position="144"/>
        <end position="163"/>
    </location>
</feature>
<protein>
    <submittedName>
        <fullName evidence="3">Uncharacterized protein</fullName>
    </submittedName>
</protein>
<dbReference type="Proteomes" id="UP000009235">
    <property type="component" value="Chromosome"/>
</dbReference>
<dbReference type="STRING" id="443218.AS9A_0645"/>
<feature type="transmembrane region" description="Helical" evidence="2">
    <location>
        <begin position="108"/>
        <end position="132"/>
    </location>
</feature>
<feature type="transmembrane region" description="Helical" evidence="2">
    <location>
        <begin position="59"/>
        <end position="80"/>
    </location>
</feature>
<dbReference type="EMBL" id="CP002786">
    <property type="protein sequence ID" value="AEF39099.1"/>
    <property type="molecule type" value="Genomic_DNA"/>
</dbReference>
<accession>F6EKC8</accession>
<dbReference type="RefSeq" id="WP_013805448.1">
    <property type="nucleotide sequence ID" value="NC_015564.1"/>
</dbReference>
<dbReference type="OrthoDB" id="4627335at2"/>
<keyword evidence="4" id="KW-1185">Reference proteome</keyword>
<dbReference type="HOGENOM" id="CLU_102137_1_0_11"/>
<organism evidence="3 4">
    <name type="scientific">Hoyosella subflava (strain DSM 45089 / JCM 17490 / NBRC 109087 / DQS3-9A1)</name>
    <name type="common">Amycolicicoccus subflavus</name>
    <dbReference type="NCBI Taxonomy" id="443218"/>
    <lineage>
        <taxon>Bacteria</taxon>
        <taxon>Bacillati</taxon>
        <taxon>Actinomycetota</taxon>
        <taxon>Actinomycetes</taxon>
        <taxon>Mycobacteriales</taxon>
        <taxon>Hoyosellaceae</taxon>
        <taxon>Hoyosella</taxon>
    </lineage>
</organism>
<sequence length="210" mass="22685">MSSEHDGDRDAPLYPRPPDSGAQLQPRDEAGSQHPGTEPSRSGVPERVPPHDVITAFQLWLGVIVIGVVIVPLRLVGMVMNIDETTDLFMDQVEQQSALDLTYEQARVWAYVITGFAGVLLLLLLSVLLAVAFAMRRGKPWARVALTAIGVVFGVFAVASLFGGGDGGMLSFFDSGLGIVQAVLAAGAIVLMHRDESNKYFTREKHDGNR</sequence>
<evidence type="ECO:0000313" key="4">
    <source>
        <dbReference type="Proteomes" id="UP000009235"/>
    </source>
</evidence>
<name>F6EKC8_HOYSD</name>
<evidence type="ECO:0000256" key="2">
    <source>
        <dbReference type="SAM" id="Phobius"/>
    </source>
</evidence>